<proteinExistence type="predicted"/>
<name>A0A377LUM4_ENTCL</name>
<evidence type="ECO:0000313" key="1">
    <source>
        <dbReference type="EMBL" id="STQ09708.1"/>
    </source>
</evidence>
<accession>A0A377LUM4</accession>
<evidence type="ECO:0000313" key="2">
    <source>
        <dbReference type="Proteomes" id="UP000255106"/>
    </source>
</evidence>
<dbReference type="Proteomes" id="UP000255106">
    <property type="component" value="Unassembled WGS sequence"/>
</dbReference>
<gene>
    <name evidence="1" type="ORF">NCTC10005_02422</name>
</gene>
<organism evidence="1 2">
    <name type="scientific">Enterobacter cloacae</name>
    <dbReference type="NCBI Taxonomy" id="550"/>
    <lineage>
        <taxon>Bacteria</taxon>
        <taxon>Pseudomonadati</taxon>
        <taxon>Pseudomonadota</taxon>
        <taxon>Gammaproteobacteria</taxon>
        <taxon>Enterobacterales</taxon>
        <taxon>Enterobacteriaceae</taxon>
        <taxon>Enterobacter</taxon>
        <taxon>Enterobacter cloacae complex</taxon>
    </lineage>
</organism>
<dbReference type="EMBL" id="UGJB01000004">
    <property type="protein sequence ID" value="STQ09708.1"/>
    <property type="molecule type" value="Genomic_DNA"/>
</dbReference>
<reference evidence="1 2" key="1">
    <citation type="submission" date="2018-06" db="EMBL/GenBank/DDBJ databases">
        <authorList>
            <consortium name="Pathogen Informatics"/>
            <person name="Doyle S."/>
        </authorList>
    </citation>
    <scope>NUCLEOTIDE SEQUENCE [LARGE SCALE GENOMIC DNA]</scope>
    <source>
        <strain evidence="1 2">NCTC10005</strain>
    </source>
</reference>
<sequence length="53" mass="5669">MADSSKFGRKSPNIVCSLESVDTLITDAGIDPAFKKALEEKGIDVIVTGEKDE</sequence>
<protein>
    <submittedName>
        <fullName evidence="1">DeoR family transcriptional regulator</fullName>
    </submittedName>
</protein>
<dbReference type="AlphaFoldDB" id="A0A377LUM4"/>